<proteinExistence type="predicted"/>
<sequence>MTEWDRPLSSIVAWADENATVYQAGRDMIIPQVTPPWRINKLFLENRISLSAAAQGRQQPSKLLRTRDEVVDFSGRSDEEEDFATWRDRDEDVLLRLLHAPGGEGKTRFARHLARTWGEAGWIALEAQHTKNSAPDMRSAPVVGEDATGVLVIVDYAERWPEHDLSEFIRQSLELWKLPLRILLLSRPAGAWWEQLEYSLDRDLDLVAEAVRLPPLGARLEDRERAFLEARNAFAARLKVSELEAVNPPPGLLSDPAYSLILTIHMAALAAVDAYHQKTSAPVDPARLSSYLLKRERDHWQNLERRKRLRTDAEALESAVYAASLCGPLRRREAYEIAVLMGTASNNERARKIVEDHAFCYPSPSVLREEEDVLEPLQPDRLAEDFVALTLPGHGAEFTGQRWMAEATDQLLKSSSEDDSRSVRAALTTLIEMAPRWRHISVDYLSPLLKARPRIVLECGNASLATLANNPHIELGTLRIVAETLRSHQHKGLGTGAAAILARVTKARLQEVEDPAEQATLCHELTAIYQLAGLFDQAAETAHQEIALLRPLAEAGSDSHSAALADALFSLCAALTEQGSHKEAAQAGAEALKIKDSLSVGGAPDDSRPTAPERSAGTFGTALSASLVHHAEWLFYESGDLRALMICDEAVSRLRRVSEWGPNRRVYLARALHSQASFLLGMADVEAAWRTAAQSISEWRKLFAEKRSVHCAERLVQALALMSTVQVRKGHTRAAIDSASEAVSLARKVRDADKRRTVPLAEALAVLGDTMAHESPIKALTVSSESLRLYRSLARKEPRHREALAVALAKHTTILLKCGRVTTALPLSLESVTLTGTEANTRVPVPGDKTVLALVLGARADALKMAGDHDQALTLARQAAEASEELAQRLPWFAPDLAERQSRIADILLAKGELSNSVTMSLIALRTYAHFRQIYAPLPWLDVRLTTSYVRALVAVGDLRRSARGIRRLGSTLREIGGTEGVETAVFLALLALHQWAANHREEAAASARNAVRLYQARGAERPGVRLELATVLEMKGKMSVEQGHSESGLRDLITANTLLTELRKNGHENPSLVPFQVRCLTSLGSAYHALARDQEARAATREAVSLIRTDELSATPLEIAVDAHITFARIRLERRAHLSEVAPVVRAAQHMCTAAGATSGLAKQEAELTDLMRRLTK</sequence>
<accession>A0A117PQJ3</accession>
<dbReference type="AlphaFoldDB" id="A0A117PQJ3"/>
<dbReference type="InterPro" id="IPR019734">
    <property type="entry name" value="TPR_rpt"/>
</dbReference>
<reference evidence="1 2" key="1">
    <citation type="submission" date="2015-10" db="EMBL/GenBank/DDBJ databases">
        <title>Draft genome sequence of Streptomyces pseudovenezuelae DSM 40212, type strain for the species Streptomyces pseudovenezuelae.</title>
        <authorList>
            <person name="Ruckert C."/>
            <person name="Winkler A."/>
            <person name="Kalinowski J."/>
            <person name="Kampfer P."/>
            <person name="Glaeser S."/>
        </authorList>
    </citation>
    <scope>NUCLEOTIDE SEQUENCE [LARGE SCALE GENOMIC DNA]</scope>
    <source>
        <strain evidence="1 2">DSM 40212</strain>
    </source>
</reference>
<name>A0A117PQJ3_9ACTN</name>
<dbReference type="SUPFAM" id="SSF48452">
    <property type="entry name" value="TPR-like"/>
    <property type="match status" value="2"/>
</dbReference>
<dbReference type="InterPro" id="IPR011990">
    <property type="entry name" value="TPR-like_helical_dom_sf"/>
</dbReference>
<evidence type="ECO:0000313" key="1">
    <source>
        <dbReference type="EMBL" id="KUM86077.1"/>
    </source>
</evidence>
<dbReference type="Gene3D" id="1.25.40.10">
    <property type="entry name" value="Tetratricopeptide repeat domain"/>
    <property type="match status" value="3"/>
</dbReference>
<dbReference type="RefSeq" id="WP_031041448.1">
    <property type="nucleotide sequence ID" value="NZ_KQ948148.1"/>
</dbReference>
<dbReference type="Proteomes" id="UP000053039">
    <property type="component" value="Unassembled WGS sequence"/>
</dbReference>
<gene>
    <name evidence="1" type="ORF">AQI94_23855</name>
</gene>
<comment type="caution">
    <text evidence="1">The sequence shown here is derived from an EMBL/GenBank/DDBJ whole genome shotgun (WGS) entry which is preliminary data.</text>
</comment>
<dbReference type="OrthoDB" id="3218567at2"/>
<protein>
    <submittedName>
        <fullName evidence="1">Uncharacterized protein</fullName>
    </submittedName>
</protein>
<organism evidence="1 2">
    <name type="scientific">Streptomyces pseudovenezuelae</name>
    <dbReference type="NCBI Taxonomy" id="67350"/>
    <lineage>
        <taxon>Bacteria</taxon>
        <taxon>Bacillati</taxon>
        <taxon>Actinomycetota</taxon>
        <taxon>Actinomycetes</taxon>
        <taxon>Kitasatosporales</taxon>
        <taxon>Streptomycetaceae</taxon>
        <taxon>Streptomyces</taxon>
        <taxon>Streptomyces aurantiacus group</taxon>
    </lineage>
</organism>
<evidence type="ECO:0000313" key="2">
    <source>
        <dbReference type="Proteomes" id="UP000053039"/>
    </source>
</evidence>
<dbReference type="SMART" id="SM00028">
    <property type="entry name" value="TPR"/>
    <property type="match status" value="4"/>
</dbReference>
<dbReference type="EMBL" id="LMWM01000027">
    <property type="protein sequence ID" value="KUM86077.1"/>
    <property type="molecule type" value="Genomic_DNA"/>
</dbReference>